<accession>A0ABR2LQG6</accession>
<reference evidence="2 3" key="1">
    <citation type="journal article" date="2022" name="Nat. Plants">
        <title>Genomes of leafy and leafless Platanthera orchids illuminate the evolution of mycoheterotrophy.</title>
        <authorList>
            <person name="Li M.H."/>
            <person name="Liu K.W."/>
            <person name="Li Z."/>
            <person name="Lu H.C."/>
            <person name="Ye Q.L."/>
            <person name="Zhang D."/>
            <person name="Wang J.Y."/>
            <person name="Li Y.F."/>
            <person name="Zhong Z.M."/>
            <person name="Liu X."/>
            <person name="Yu X."/>
            <person name="Liu D.K."/>
            <person name="Tu X.D."/>
            <person name="Liu B."/>
            <person name="Hao Y."/>
            <person name="Liao X.Y."/>
            <person name="Jiang Y.T."/>
            <person name="Sun W.H."/>
            <person name="Chen J."/>
            <person name="Chen Y.Q."/>
            <person name="Ai Y."/>
            <person name="Zhai J.W."/>
            <person name="Wu S.S."/>
            <person name="Zhou Z."/>
            <person name="Hsiao Y.Y."/>
            <person name="Wu W.L."/>
            <person name="Chen Y.Y."/>
            <person name="Lin Y.F."/>
            <person name="Hsu J.L."/>
            <person name="Li C.Y."/>
            <person name="Wang Z.W."/>
            <person name="Zhao X."/>
            <person name="Zhong W.Y."/>
            <person name="Ma X.K."/>
            <person name="Ma L."/>
            <person name="Huang J."/>
            <person name="Chen G.Z."/>
            <person name="Huang M.Z."/>
            <person name="Huang L."/>
            <person name="Peng D.H."/>
            <person name="Luo Y.B."/>
            <person name="Zou S.Q."/>
            <person name="Chen S.P."/>
            <person name="Lan S."/>
            <person name="Tsai W.C."/>
            <person name="Van de Peer Y."/>
            <person name="Liu Z.J."/>
        </authorList>
    </citation>
    <scope>NUCLEOTIDE SEQUENCE [LARGE SCALE GENOMIC DNA]</scope>
    <source>
        <strain evidence="2">Lor288</strain>
    </source>
</reference>
<sequence length="334" mass="37372">MVAWLHGSTTAWTGVVLQTGQKWQPPGRDGSVVIVHGSGVRGRFHHGVTPSSFAAERCWSGGRRPWGKLLRFEGGSVRRGSCAGRFSCREVLPGLQHTCAYICEEDPIILTPQVFEKMPLKKYQSNYSWFSMRNFPKTRKLIRKMGLKEMIYTSGNRWERQCSVHMQYSDLLGGGMKPLRLVGGQLRQDPSLLHSLTWAHSSLTGDLFRFLSTWPSASRRLIVSCSVPGGLPCGPCGLLVLRRSLSIRCGLPFLSIVVSFSWLWHLLPLVLCRRDRCSVLMSALQSPLTITDLLCSALRSRLLSCRWCDHTVTVHPENFCTGLLLLAATSLWSS</sequence>
<evidence type="ECO:0000256" key="1">
    <source>
        <dbReference type="SAM" id="Phobius"/>
    </source>
</evidence>
<keyword evidence="3" id="KW-1185">Reference proteome</keyword>
<evidence type="ECO:0000313" key="2">
    <source>
        <dbReference type="EMBL" id="KAK8947769.1"/>
    </source>
</evidence>
<organism evidence="2 3">
    <name type="scientific">Platanthera guangdongensis</name>
    <dbReference type="NCBI Taxonomy" id="2320717"/>
    <lineage>
        <taxon>Eukaryota</taxon>
        <taxon>Viridiplantae</taxon>
        <taxon>Streptophyta</taxon>
        <taxon>Embryophyta</taxon>
        <taxon>Tracheophyta</taxon>
        <taxon>Spermatophyta</taxon>
        <taxon>Magnoliopsida</taxon>
        <taxon>Liliopsida</taxon>
        <taxon>Asparagales</taxon>
        <taxon>Orchidaceae</taxon>
        <taxon>Orchidoideae</taxon>
        <taxon>Orchideae</taxon>
        <taxon>Orchidinae</taxon>
        <taxon>Platanthera</taxon>
    </lineage>
</organism>
<feature type="transmembrane region" description="Helical" evidence="1">
    <location>
        <begin position="251"/>
        <end position="272"/>
    </location>
</feature>
<comment type="caution">
    <text evidence="2">The sequence shown here is derived from an EMBL/GenBank/DDBJ whole genome shotgun (WGS) entry which is preliminary data.</text>
</comment>
<keyword evidence="1" id="KW-1133">Transmembrane helix</keyword>
<keyword evidence="1" id="KW-0472">Membrane</keyword>
<protein>
    <submittedName>
        <fullName evidence="2">Uncharacterized protein</fullName>
    </submittedName>
</protein>
<proteinExistence type="predicted"/>
<dbReference type="Proteomes" id="UP001412067">
    <property type="component" value="Unassembled WGS sequence"/>
</dbReference>
<name>A0ABR2LQG6_9ASPA</name>
<keyword evidence="1" id="KW-0812">Transmembrane</keyword>
<dbReference type="EMBL" id="JBBWWR010000016">
    <property type="protein sequence ID" value="KAK8947769.1"/>
    <property type="molecule type" value="Genomic_DNA"/>
</dbReference>
<gene>
    <name evidence="2" type="ORF">KSP40_PGU007568</name>
</gene>
<evidence type="ECO:0000313" key="3">
    <source>
        <dbReference type="Proteomes" id="UP001412067"/>
    </source>
</evidence>